<keyword evidence="4" id="KW-0460">Magnesium</keyword>
<organism evidence="5 6">
    <name type="scientific">Flammeovirga agarivorans</name>
    <dbReference type="NCBI Taxonomy" id="2726742"/>
    <lineage>
        <taxon>Bacteria</taxon>
        <taxon>Pseudomonadati</taxon>
        <taxon>Bacteroidota</taxon>
        <taxon>Cytophagia</taxon>
        <taxon>Cytophagales</taxon>
        <taxon>Flammeovirgaceae</taxon>
        <taxon>Flammeovirga</taxon>
    </lineage>
</organism>
<keyword evidence="3" id="KW-0479">Metal-binding</keyword>
<proteinExistence type="inferred from homology"/>
<comment type="cofactor">
    <cofactor evidence="1">
        <name>Mg(2+)</name>
        <dbReference type="ChEBI" id="CHEBI:18420"/>
    </cofactor>
</comment>
<dbReference type="InterPro" id="IPR041492">
    <property type="entry name" value="HAD_2"/>
</dbReference>
<evidence type="ECO:0000313" key="6">
    <source>
        <dbReference type="Proteomes" id="UP000585050"/>
    </source>
</evidence>
<evidence type="ECO:0000256" key="1">
    <source>
        <dbReference type="ARBA" id="ARBA00001946"/>
    </source>
</evidence>
<keyword evidence="5" id="KW-0378">Hydrolase</keyword>
<evidence type="ECO:0000313" key="5">
    <source>
        <dbReference type="EMBL" id="NLR91509.1"/>
    </source>
</evidence>
<reference evidence="5 6" key="1">
    <citation type="submission" date="2020-04" db="EMBL/GenBank/DDBJ databases">
        <title>Flammeovirga sp. SR4, a novel species isolated from seawater.</title>
        <authorList>
            <person name="Wang X."/>
        </authorList>
    </citation>
    <scope>NUCLEOTIDE SEQUENCE [LARGE SCALE GENOMIC DNA]</scope>
    <source>
        <strain evidence="5 6">SR4</strain>
    </source>
</reference>
<comment type="similarity">
    <text evidence="2">Belongs to the HAD-like hydrolase superfamily. CbbY/CbbZ/Gph/YieH family.</text>
</comment>
<dbReference type="SFLD" id="SFLDS00003">
    <property type="entry name" value="Haloacid_Dehalogenase"/>
    <property type="match status" value="1"/>
</dbReference>
<evidence type="ECO:0000256" key="4">
    <source>
        <dbReference type="ARBA" id="ARBA00022842"/>
    </source>
</evidence>
<dbReference type="GO" id="GO:0046872">
    <property type="term" value="F:metal ion binding"/>
    <property type="evidence" value="ECO:0007669"/>
    <property type="project" value="UniProtKB-KW"/>
</dbReference>
<dbReference type="InterPro" id="IPR051600">
    <property type="entry name" value="Beta-PGM-like"/>
</dbReference>
<dbReference type="InterPro" id="IPR023214">
    <property type="entry name" value="HAD_sf"/>
</dbReference>
<sequence length="211" mass="23711">MKYKAIIFDCDGVLVDSESITMNVFIDLFKDYSIDITYEEAIQTLTGKAFDQIVSYIQEKYQVTLKDNFEAEFRKRTFQAFENDIQPIPGIKEVVEHLSLPFAVASNGPMNKMELNLKTTGLYSFFKGNMFSAYDLNAWKPDPKVFLTAAAHLNVAPEDSLVIEDSLSGIQAAKNGGFNVLAYCPHEDAEKFSSQGIDVFTSMKDLLVLIK</sequence>
<dbReference type="PANTHER" id="PTHR46193">
    <property type="entry name" value="6-PHOSPHOGLUCONATE PHOSPHATASE"/>
    <property type="match status" value="1"/>
</dbReference>
<dbReference type="CDD" id="cd07526">
    <property type="entry name" value="HAD_BPGM_like"/>
    <property type="match status" value="1"/>
</dbReference>
<evidence type="ECO:0000256" key="3">
    <source>
        <dbReference type="ARBA" id="ARBA00022723"/>
    </source>
</evidence>
<protein>
    <submittedName>
        <fullName evidence="5">HAD family hydrolase</fullName>
    </submittedName>
</protein>
<dbReference type="SUPFAM" id="SSF56784">
    <property type="entry name" value="HAD-like"/>
    <property type="match status" value="1"/>
</dbReference>
<dbReference type="EMBL" id="JABAIL010000003">
    <property type="protein sequence ID" value="NLR91509.1"/>
    <property type="molecule type" value="Genomic_DNA"/>
</dbReference>
<dbReference type="InterPro" id="IPR006439">
    <property type="entry name" value="HAD-SF_hydro_IA"/>
</dbReference>
<evidence type="ECO:0000256" key="2">
    <source>
        <dbReference type="ARBA" id="ARBA00006171"/>
    </source>
</evidence>
<comment type="caution">
    <text evidence="5">The sequence shown here is derived from an EMBL/GenBank/DDBJ whole genome shotgun (WGS) entry which is preliminary data.</text>
</comment>
<keyword evidence="6" id="KW-1185">Reference proteome</keyword>
<dbReference type="SFLD" id="SFLDG01135">
    <property type="entry name" value="C1.5.6:_HAD__Beta-PGM__Phospha"/>
    <property type="match status" value="1"/>
</dbReference>
<dbReference type="InterPro" id="IPR036412">
    <property type="entry name" value="HAD-like_sf"/>
</dbReference>
<gene>
    <name evidence="5" type="ORF">HGP29_09845</name>
</gene>
<dbReference type="PANTHER" id="PTHR46193:SF10">
    <property type="entry name" value="6-PHOSPHOGLUCONATE PHOSPHATASE"/>
    <property type="match status" value="1"/>
</dbReference>
<dbReference type="AlphaFoldDB" id="A0A7X8SJQ2"/>
<dbReference type="Gene3D" id="3.40.50.1000">
    <property type="entry name" value="HAD superfamily/HAD-like"/>
    <property type="match status" value="1"/>
</dbReference>
<dbReference type="SFLD" id="SFLDG01129">
    <property type="entry name" value="C1.5:_HAD__Beta-PGM__Phosphata"/>
    <property type="match status" value="1"/>
</dbReference>
<dbReference type="GO" id="GO:0016787">
    <property type="term" value="F:hydrolase activity"/>
    <property type="evidence" value="ECO:0007669"/>
    <property type="project" value="UniProtKB-KW"/>
</dbReference>
<dbReference type="RefSeq" id="WP_168882229.1">
    <property type="nucleotide sequence ID" value="NZ_JABAIL010000003.1"/>
</dbReference>
<dbReference type="Gene3D" id="1.10.150.240">
    <property type="entry name" value="Putative phosphatase, domain 2"/>
    <property type="match status" value="1"/>
</dbReference>
<dbReference type="Proteomes" id="UP000585050">
    <property type="component" value="Unassembled WGS sequence"/>
</dbReference>
<dbReference type="NCBIfam" id="TIGR01509">
    <property type="entry name" value="HAD-SF-IA-v3"/>
    <property type="match status" value="1"/>
</dbReference>
<dbReference type="InterPro" id="IPR023198">
    <property type="entry name" value="PGP-like_dom2"/>
</dbReference>
<accession>A0A7X8SJQ2</accession>
<dbReference type="Pfam" id="PF13419">
    <property type="entry name" value="HAD_2"/>
    <property type="match status" value="1"/>
</dbReference>
<name>A0A7X8SJQ2_9BACT</name>